<name>A0AAE0WJP8_9PEZI</name>
<dbReference type="EMBL" id="JAUTXT010000028">
    <property type="protein sequence ID" value="KAK3672965.1"/>
    <property type="molecule type" value="Genomic_DNA"/>
</dbReference>
<gene>
    <name evidence="2" type="ORF">LTR78_007075</name>
</gene>
<evidence type="ECO:0000256" key="1">
    <source>
        <dbReference type="SAM" id="MobiDB-lite"/>
    </source>
</evidence>
<reference evidence="2" key="1">
    <citation type="submission" date="2023-07" db="EMBL/GenBank/DDBJ databases">
        <title>Black Yeasts Isolated from many extreme environments.</title>
        <authorList>
            <person name="Coleine C."/>
            <person name="Stajich J.E."/>
            <person name="Selbmann L."/>
        </authorList>
    </citation>
    <scope>NUCLEOTIDE SEQUENCE</scope>
    <source>
        <strain evidence="2">CCFEE 5485</strain>
    </source>
</reference>
<accession>A0AAE0WJP8</accession>
<feature type="region of interest" description="Disordered" evidence="1">
    <location>
        <begin position="130"/>
        <end position="177"/>
    </location>
</feature>
<feature type="compositionally biased region" description="Polar residues" evidence="1">
    <location>
        <begin position="511"/>
        <end position="531"/>
    </location>
</feature>
<feature type="compositionally biased region" description="Polar residues" evidence="1">
    <location>
        <begin position="70"/>
        <end position="100"/>
    </location>
</feature>
<evidence type="ECO:0000313" key="3">
    <source>
        <dbReference type="Proteomes" id="UP001274830"/>
    </source>
</evidence>
<sequence length="851" mass="91010">MNRKSSKAPLLEPQDAVDLTSGTGSAAHNALQNTLDKSTIPKKKSSWLNIGGNIRKGAMAIKGAIEYVRSDSSTSDGAKTPSSDTTPQMSFSEQAKSESTGEALRPTTPTKPLQRHNTFSPKAMATSLRHAFPRQHSHRSSISKSTYGNLNEEGGSPRDPEQFLTDGKADPQATPHHRRVSLAGTLVGSIRNRRFGRAVSLKRQNPCNLDDLPALPPSPTKPIGIPSSTAPHLILNLSPLCVMSPPFGEDMRRDSKADCLDLNEITSGLPDDRGICVPPGMEASAKTREELDTVGPPSLDLTLQLPPPAMEPGWPNLMLSRDAPTTPMPGTILTLELDGRNSEKSAIFERSVDCSESSTKQSAQSLRQVSSIDALARDPHHSTVPPNSANDSMEALATAAEIAHAADEVEQHWTQGTMDALDVASDNAAEVRGETHKSPQVMEISHASPEGLDEEQSDLDGTPTIRLVPVPLEIPHRPRPHRDLLSATTISTCPPDMEPIFPCATPRRDGQQSAECSSENHGPNSLENHQSCKGKGKAAAIEDQDVLMHNIDEGHSYKAHHTRVNEAAGEDDEQIIDQLHSAPRNDDTDSIITDYDEFKTQLFFPADDASSIDLPNYEYANDVSGSPSNVTPLVPVLARAVNNSQDSSPASGRVSGIRSTDVGGLMYKFTISSWLGNTSDGEAGGPSTPTPQHVTESLDGGSEATEVGYSLGDPFMEPTTAHSPSPSSQPDDDASHEFHAAVPTSSPACLTEWEKLNFQASVPAQAHELSCAASGQNDSPTVPGSEHSKDRVCSNDTLDDTLALFSENEEVVVSSPQSGYEGDESGPASDGTPPQPERARFHFRGFVGGME</sequence>
<dbReference type="Proteomes" id="UP001274830">
    <property type="component" value="Unassembled WGS sequence"/>
</dbReference>
<feature type="region of interest" description="Disordered" evidence="1">
    <location>
        <begin position="808"/>
        <end position="839"/>
    </location>
</feature>
<feature type="region of interest" description="Disordered" evidence="1">
    <location>
        <begin position="678"/>
        <end position="741"/>
    </location>
</feature>
<feature type="region of interest" description="Disordered" evidence="1">
    <location>
        <begin position="771"/>
        <end position="793"/>
    </location>
</feature>
<keyword evidence="3" id="KW-1185">Reference proteome</keyword>
<evidence type="ECO:0000313" key="2">
    <source>
        <dbReference type="EMBL" id="KAK3672965.1"/>
    </source>
</evidence>
<protein>
    <submittedName>
        <fullName evidence="2">Uncharacterized protein</fullName>
    </submittedName>
</protein>
<feature type="compositionally biased region" description="Polar residues" evidence="1">
    <location>
        <begin position="773"/>
        <end position="782"/>
    </location>
</feature>
<dbReference type="AlphaFoldDB" id="A0AAE0WJP8"/>
<comment type="caution">
    <text evidence="2">The sequence shown here is derived from an EMBL/GenBank/DDBJ whole genome shotgun (WGS) entry which is preliminary data.</text>
</comment>
<feature type="region of interest" description="Disordered" evidence="1">
    <location>
        <begin position="69"/>
        <end position="117"/>
    </location>
</feature>
<feature type="compositionally biased region" description="Polar residues" evidence="1">
    <location>
        <begin position="20"/>
        <end position="37"/>
    </location>
</feature>
<feature type="compositionally biased region" description="Polar residues" evidence="1">
    <location>
        <begin position="107"/>
        <end position="117"/>
    </location>
</feature>
<organism evidence="2 3">
    <name type="scientific">Recurvomyces mirabilis</name>
    <dbReference type="NCBI Taxonomy" id="574656"/>
    <lineage>
        <taxon>Eukaryota</taxon>
        <taxon>Fungi</taxon>
        <taxon>Dikarya</taxon>
        <taxon>Ascomycota</taxon>
        <taxon>Pezizomycotina</taxon>
        <taxon>Dothideomycetes</taxon>
        <taxon>Dothideomycetidae</taxon>
        <taxon>Mycosphaerellales</taxon>
        <taxon>Teratosphaeriaceae</taxon>
        <taxon>Recurvomyces</taxon>
    </lineage>
</organism>
<feature type="compositionally biased region" description="Basic residues" evidence="1">
    <location>
        <begin position="131"/>
        <end position="141"/>
    </location>
</feature>
<feature type="region of interest" description="Disordered" evidence="1">
    <location>
        <begin position="1"/>
        <end position="44"/>
    </location>
</feature>
<feature type="region of interest" description="Disordered" evidence="1">
    <location>
        <begin position="504"/>
        <end position="537"/>
    </location>
</feature>
<proteinExistence type="predicted"/>